<feature type="region of interest" description="Disordered" evidence="1">
    <location>
        <begin position="1"/>
        <end position="23"/>
    </location>
</feature>
<keyword evidence="3" id="KW-1185">Reference proteome</keyword>
<evidence type="ECO:0000313" key="3">
    <source>
        <dbReference type="Proteomes" id="UP001595075"/>
    </source>
</evidence>
<gene>
    <name evidence="2" type="ORF">VTL71DRAFT_2912</name>
</gene>
<evidence type="ECO:0000256" key="1">
    <source>
        <dbReference type="SAM" id="MobiDB-lite"/>
    </source>
</evidence>
<dbReference type="Proteomes" id="UP001595075">
    <property type="component" value="Unassembled WGS sequence"/>
</dbReference>
<reference evidence="2 3" key="1">
    <citation type="journal article" date="2024" name="Commun. Biol.">
        <title>Comparative genomic analysis of thermophilic fungi reveals convergent evolutionary adaptations and gene losses.</title>
        <authorList>
            <person name="Steindorff A.S."/>
            <person name="Aguilar-Pontes M.V."/>
            <person name="Robinson A.J."/>
            <person name="Andreopoulos B."/>
            <person name="LaButti K."/>
            <person name="Kuo A."/>
            <person name="Mondo S."/>
            <person name="Riley R."/>
            <person name="Otillar R."/>
            <person name="Haridas S."/>
            <person name="Lipzen A."/>
            <person name="Grimwood J."/>
            <person name="Schmutz J."/>
            <person name="Clum A."/>
            <person name="Reid I.D."/>
            <person name="Moisan M.C."/>
            <person name="Butler G."/>
            <person name="Nguyen T.T.M."/>
            <person name="Dewar K."/>
            <person name="Conant G."/>
            <person name="Drula E."/>
            <person name="Henrissat B."/>
            <person name="Hansel C."/>
            <person name="Singer S."/>
            <person name="Hutchinson M.I."/>
            <person name="de Vries R.P."/>
            <person name="Natvig D.O."/>
            <person name="Powell A.J."/>
            <person name="Tsang A."/>
            <person name="Grigoriev I.V."/>
        </authorList>
    </citation>
    <scope>NUCLEOTIDE SEQUENCE [LARGE SCALE GENOMIC DNA]</scope>
    <source>
        <strain evidence="2 3">CBS 494.80</strain>
    </source>
</reference>
<proteinExistence type="predicted"/>
<accession>A0ABR4C7Y3</accession>
<organism evidence="2 3">
    <name type="scientific">Oculimacula yallundae</name>
    <dbReference type="NCBI Taxonomy" id="86028"/>
    <lineage>
        <taxon>Eukaryota</taxon>
        <taxon>Fungi</taxon>
        <taxon>Dikarya</taxon>
        <taxon>Ascomycota</taxon>
        <taxon>Pezizomycotina</taxon>
        <taxon>Leotiomycetes</taxon>
        <taxon>Helotiales</taxon>
        <taxon>Ploettnerulaceae</taxon>
        <taxon>Oculimacula</taxon>
    </lineage>
</organism>
<dbReference type="EMBL" id="JAZHXI010000012">
    <property type="protein sequence ID" value="KAL2065243.1"/>
    <property type="molecule type" value="Genomic_DNA"/>
</dbReference>
<dbReference type="InterPro" id="IPR052973">
    <property type="entry name" value="Fungal_sec-metab_reg_TF"/>
</dbReference>
<evidence type="ECO:0000313" key="2">
    <source>
        <dbReference type="EMBL" id="KAL2065243.1"/>
    </source>
</evidence>
<dbReference type="PANTHER" id="PTHR35392">
    <property type="entry name" value="ZN(II)2CYS6 TRANSCRIPTION FACTOR (EUROFUNG)-RELATED-RELATED"/>
    <property type="match status" value="1"/>
</dbReference>
<dbReference type="PANTHER" id="PTHR35392:SF2">
    <property type="entry name" value="ZN(II)2CYS6 TRANSCRIPTION FACTOR (EUROFUNG)"/>
    <property type="match status" value="1"/>
</dbReference>
<protein>
    <submittedName>
        <fullName evidence="2">Uncharacterized protein</fullName>
    </submittedName>
</protein>
<name>A0ABR4C7Y3_9HELO</name>
<sequence length="518" mass="57941">MSHSKKRSLLSHQRDGMSSFSLSNGPIKLRKRAKYNLERREEVDAVRKKGSCLRCSLLKIPCSKDDLCTTCEQLADVSRKHNRKTLSFFGCIRTKLSEVSVFERYITPPVDDEALLQDILGSTVREISIEFATPVIWDLNTLVEDTVNWLMDPGLSDTSKVGILASPQFLELTRGPDSSRAQCDAGNNFSTMIYTTSRAHVGQNGPVLTVEDYSRFGGATGHAFLVYLDSILKPAALRQCSQGELQTAFLWVFGTILAVGYTGYSMPVHLQASFEAMRSHLCQILAHYLVYVSSRLDLSLPSEMDHFILEGAKCRWDKEGQFRWKRAQSTIADVHSGKMSSGCGQMDLSNSVHHSSEGSEPDFMRNSTACSPWEDHTVLHLQLDRDWQPGFSSCATDMDVVSVRRESRCATNMDLVSVRRRSAPPLATLNPLYTPRKLEPSHQMVERLNGSRAMPRTRSRKELCGTCAVQHGLGSCEQCSSSGVQFEITLPHEYSDTQLRLSGAPEEELNIRPEYLLV</sequence>
<comment type="caution">
    <text evidence="2">The sequence shown here is derived from an EMBL/GenBank/DDBJ whole genome shotgun (WGS) entry which is preliminary data.</text>
</comment>